<evidence type="ECO:0000256" key="2">
    <source>
        <dbReference type="ARBA" id="ARBA00022679"/>
    </source>
</evidence>
<gene>
    <name evidence="7" type="ORF">INT43_006956</name>
</gene>
<keyword evidence="8" id="KW-1185">Reference proteome</keyword>
<dbReference type="Pfam" id="PF01636">
    <property type="entry name" value="APH"/>
    <property type="match status" value="1"/>
</dbReference>
<dbReference type="EMBL" id="JAEPQZ010000004">
    <property type="protein sequence ID" value="KAG2182030.1"/>
    <property type="molecule type" value="Genomic_DNA"/>
</dbReference>
<keyword evidence="2" id="KW-0808">Transferase</keyword>
<organism evidence="7 8">
    <name type="scientific">Mortierella isabellina</name>
    <name type="common">Filamentous fungus</name>
    <name type="synonym">Umbelopsis isabellina</name>
    <dbReference type="NCBI Taxonomy" id="91625"/>
    <lineage>
        <taxon>Eukaryota</taxon>
        <taxon>Fungi</taxon>
        <taxon>Fungi incertae sedis</taxon>
        <taxon>Mucoromycota</taxon>
        <taxon>Mucoromycotina</taxon>
        <taxon>Umbelopsidomycetes</taxon>
        <taxon>Umbelopsidales</taxon>
        <taxon>Umbelopsidaceae</taxon>
        <taxon>Umbelopsis</taxon>
    </lineage>
</organism>
<comment type="similarity">
    <text evidence="1">Belongs to the methylthioribose kinase family.</text>
</comment>
<dbReference type="InterPro" id="IPR011009">
    <property type="entry name" value="Kinase-like_dom_sf"/>
</dbReference>
<dbReference type="OrthoDB" id="25129at2759"/>
<dbReference type="Proteomes" id="UP000654370">
    <property type="component" value="Unassembled WGS sequence"/>
</dbReference>
<comment type="caution">
    <text evidence="7">The sequence shown here is derived from an EMBL/GenBank/DDBJ whole genome shotgun (WGS) entry which is preliminary data.</text>
</comment>
<dbReference type="GO" id="GO:0016301">
    <property type="term" value="F:kinase activity"/>
    <property type="evidence" value="ECO:0007669"/>
    <property type="project" value="UniProtKB-KW"/>
</dbReference>
<sequence length="353" mass="39557">MPITTDEAVIKYLEERGIHTTGVQRLTGGSANFVWRVQLKEKRADLGDQPTIVVKHAESFVAFDVNLFFDAARMNFEIEALRLANDPAISVPKMGVPSVYSYDAENNVAFMEDVVGSATVKAYISDLAEPPSPELSHEIGSLLAQFIARLHNYGLANRDVLRGKFDHRLGADLSKAYFYDRAEGLMRSFGIESPDAVAAAAYGGEQLVTNPQTFCMGDYWTGNVLINVGSTEGVKLRVVDWEVCRYAPSGMDVGQMLAELFCLHTFRHPCEDLMKSFLQVYAKEFHPTLYDVKIAIIQFGLHLLIWTPTAGWTDDGASIARIGIDYVSHAWQEDWPWFENTVFREYLHNVTKA</sequence>
<proteinExistence type="inferred from homology"/>
<name>A0A8H7UGC4_MORIS</name>
<evidence type="ECO:0000313" key="7">
    <source>
        <dbReference type="EMBL" id="KAG2182030.1"/>
    </source>
</evidence>
<keyword evidence="4" id="KW-0418">Kinase</keyword>
<keyword evidence="5" id="KW-0067">ATP-binding</keyword>
<dbReference type="SUPFAM" id="SSF56112">
    <property type="entry name" value="Protein kinase-like (PK-like)"/>
    <property type="match status" value="1"/>
</dbReference>
<evidence type="ECO:0000256" key="3">
    <source>
        <dbReference type="ARBA" id="ARBA00022741"/>
    </source>
</evidence>
<evidence type="ECO:0000256" key="5">
    <source>
        <dbReference type="ARBA" id="ARBA00022840"/>
    </source>
</evidence>
<reference evidence="7" key="1">
    <citation type="submission" date="2020-12" db="EMBL/GenBank/DDBJ databases">
        <title>Metabolic potential, ecology and presence of endohyphal bacteria is reflected in genomic diversity of Mucoromycotina.</title>
        <authorList>
            <person name="Muszewska A."/>
            <person name="Okrasinska A."/>
            <person name="Steczkiewicz K."/>
            <person name="Drgas O."/>
            <person name="Orlowska M."/>
            <person name="Perlinska-Lenart U."/>
            <person name="Aleksandrzak-Piekarczyk T."/>
            <person name="Szatraj K."/>
            <person name="Zielenkiewicz U."/>
            <person name="Pilsyk S."/>
            <person name="Malc E."/>
            <person name="Mieczkowski P."/>
            <person name="Kruszewska J.S."/>
            <person name="Biernat P."/>
            <person name="Pawlowska J."/>
        </authorList>
    </citation>
    <scope>NUCLEOTIDE SEQUENCE</scope>
    <source>
        <strain evidence="7">WA0000067209</strain>
    </source>
</reference>
<dbReference type="GO" id="GO:0005524">
    <property type="term" value="F:ATP binding"/>
    <property type="evidence" value="ECO:0007669"/>
    <property type="project" value="UniProtKB-KW"/>
</dbReference>
<dbReference type="Gene3D" id="3.90.1200.10">
    <property type="match status" value="1"/>
</dbReference>
<dbReference type="PANTHER" id="PTHR34273:SF2">
    <property type="entry name" value="METHYLTHIORIBOSE KINASE"/>
    <property type="match status" value="1"/>
</dbReference>
<keyword evidence="3" id="KW-0547">Nucleotide-binding</keyword>
<evidence type="ECO:0000259" key="6">
    <source>
        <dbReference type="Pfam" id="PF01636"/>
    </source>
</evidence>
<dbReference type="PANTHER" id="PTHR34273">
    <property type="entry name" value="METHYLTHIORIBOSE KINASE"/>
    <property type="match status" value="1"/>
</dbReference>
<evidence type="ECO:0000313" key="8">
    <source>
        <dbReference type="Proteomes" id="UP000654370"/>
    </source>
</evidence>
<dbReference type="InterPro" id="IPR002575">
    <property type="entry name" value="Aminoglycoside_PTrfase"/>
</dbReference>
<feature type="domain" description="Aminoglycoside phosphotransferase" evidence="6">
    <location>
        <begin position="70"/>
        <end position="263"/>
    </location>
</feature>
<protein>
    <recommendedName>
        <fullName evidence="6">Aminoglycoside phosphotransferase domain-containing protein</fullName>
    </recommendedName>
</protein>
<dbReference type="AlphaFoldDB" id="A0A8H7UGC4"/>
<evidence type="ECO:0000256" key="4">
    <source>
        <dbReference type="ARBA" id="ARBA00022777"/>
    </source>
</evidence>
<dbReference type="Gene3D" id="3.30.200.20">
    <property type="entry name" value="Phosphorylase Kinase, domain 1"/>
    <property type="match status" value="1"/>
</dbReference>
<evidence type="ECO:0000256" key="1">
    <source>
        <dbReference type="ARBA" id="ARBA00010165"/>
    </source>
</evidence>
<accession>A0A8H7UGC4</accession>